<reference evidence="1 2" key="1">
    <citation type="submission" date="2017-03" db="EMBL/GenBank/DDBJ databases">
        <authorList>
            <person name="Afonso C.L."/>
            <person name="Miller P.J."/>
            <person name="Scott M.A."/>
            <person name="Spackman E."/>
            <person name="Goraichik I."/>
            <person name="Dimitrov K.M."/>
            <person name="Suarez D.L."/>
            <person name="Swayne D.E."/>
        </authorList>
    </citation>
    <scope>NUCLEOTIDE SEQUENCE [LARGE SCALE GENOMIC DNA]</scope>
    <source>
        <strain evidence="1 2">ATCC 51113</strain>
    </source>
</reference>
<protein>
    <submittedName>
        <fullName evidence="1">Uncharacterized protein</fullName>
    </submittedName>
</protein>
<comment type="caution">
    <text evidence="1">The sequence shown here is derived from an EMBL/GenBank/DDBJ whole genome shotgun (WGS) entry which is preliminary data.</text>
</comment>
<dbReference type="Proteomes" id="UP000192573">
    <property type="component" value="Unassembled WGS sequence"/>
</dbReference>
<evidence type="ECO:0000313" key="1">
    <source>
        <dbReference type="EMBL" id="OQM39295.1"/>
    </source>
</evidence>
<dbReference type="InterPro" id="IPR014974">
    <property type="entry name" value="DUF1833"/>
</dbReference>
<dbReference type="AlphaFoldDB" id="A0A1V8NSB1"/>
<name>A0A1V8NSB1_CITBR</name>
<dbReference type="EMBL" id="NAEW01000026">
    <property type="protein sequence ID" value="OQM39295.1"/>
    <property type="molecule type" value="Genomic_DNA"/>
</dbReference>
<proteinExistence type="predicted"/>
<accession>A0A1V8NSB1</accession>
<organism evidence="1 2">
    <name type="scientific">Citrobacter braakii</name>
    <dbReference type="NCBI Taxonomy" id="57706"/>
    <lineage>
        <taxon>Bacteria</taxon>
        <taxon>Pseudomonadati</taxon>
        <taxon>Pseudomonadota</taxon>
        <taxon>Gammaproteobacteria</taxon>
        <taxon>Enterobacterales</taxon>
        <taxon>Enterobacteriaceae</taxon>
        <taxon>Citrobacter</taxon>
        <taxon>Citrobacter freundii complex</taxon>
    </lineage>
</organism>
<dbReference type="Pfam" id="PF08875">
    <property type="entry name" value="DUF1833"/>
    <property type="match status" value="1"/>
</dbReference>
<evidence type="ECO:0000313" key="2">
    <source>
        <dbReference type="Proteomes" id="UP000192573"/>
    </source>
</evidence>
<sequence>MTILNRLYASSGEDVIIETLQINTGDQRHFLCTGYDDIMARSESGDWVTFVACPMDIALPKRNADGTQDLQFAISNIDGVVSTAIRNALDDINSASIVYGD</sequence>
<gene>
    <name evidence="1" type="ORF">BZK42_25385</name>
</gene>